<evidence type="ECO:0000256" key="1">
    <source>
        <dbReference type="ARBA" id="ARBA00007711"/>
    </source>
</evidence>
<evidence type="ECO:0000313" key="3">
    <source>
        <dbReference type="Proteomes" id="UP001152795"/>
    </source>
</evidence>
<name>A0A7D9I3Z2_PARCT</name>
<proteinExistence type="inferred from homology"/>
<organism evidence="2 3">
    <name type="scientific">Paramuricea clavata</name>
    <name type="common">Red gorgonian</name>
    <name type="synonym">Violescent sea-whip</name>
    <dbReference type="NCBI Taxonomy" id="317549"/>
    <lineage>
        <taxon>Eukaryota</taxon>
        <taxon>Metazoa</taxon>
        <taxon>Cnidaria</taxon>
        <taxon>Anthozoa</taxon>
        <taxon>Octocorallia</taxon>
        <taxon>Malacalcyonacea</taxon>
        <taxon>Plexauridae</taxon>
        <taxon>Paramuricea</taxon>
    </lineage>
</organism>
<comment type="similarity">
    <text evidence="1">Belongs to the TMEM121 family.</text>
</comment>
<reference evidence="2" key="1">
    <citation type="submission" date="2020-04" db="EMBL/GenBank/DDBJ databases">
        <authorList>
            <person name="Alioto T."/>
            <person name="Alioto T."/>
            <person name="Gomez Garrido J."/>
        </authorList>
    </citation>
    <scope>NUCLEOTIDE SEQUENCE</scope>
    <source>
        <strain evidence="2">A484AB</strain>
    </source>
</reference>
<dbReference type="EMBL" id="CACRXK020003790">
    <property type="protein sequence ID" value="CAB4000258.1"/>
    <property type="molecule type" value="Genomic_DNA"/>
</dbReference>
<dbReference type="PROSITE" id="PS51257">
    <property type="entry name" value="PROKAR_LIPOPROTEIN"/>
    <property type="match status" value="1"/>
</dbReference>
<dbReference type="OrthoDB" id="5986524at2759"/>
<comment type="caution">
    <text evidence="2">The sequence shown here is derived from an EMBL/GenBank/DDBJ whole genome shotgun (WGS) entry which is preliminary data.</text>
</comment>
<protein>
    <submittedName>
        <fullName evidence="2">Uncharacterized protein</fullName>
    </submittedName>
</protein>
<dbReference type="AlphaFoldDB" id="A0A7D9I3Z2"/>
<gene>
    <name evidence="2" type="ORF">PACLA_8A009539</name>
</gene>
<accession>A0A7D9I3Z2</accession>
<sequence>MAAAHRSDCLVPCGWILAFAMYIIQACFLMKFLEKHTTTHSNLYWVGVGLYLALFVAVLIVVCKSKDYAETNDEAWWVWGFWFIYIVLYIISVGIIFGEVAHKLKKSETYGPNFLKSILSIAPALLVLVLYLVISPSYRGGVLSLSVIAALNLFDGIEMLEIVLMQNEREDFNLGDSV</sequence>
<dbReference type="Pfam" id="PF14997">
    <property type="entry name" value="CECR6_TMEM121"/>
    <property type="match status" value="1"/>
</dbReference>
<evidence type="ECO:0000313" key="2">
    <source>
        <dbReference type="EMBL" id="CAB4000258.1"/>
    </source>
</evidence>
<dbReference type="InterPro" id="IPR032776">
    <property type="entry name" value="CECR6/TMEM121"/>
</dbReference>
<dbReference type="Proteomes" id="UP001152795">
    <property type="component" value="Unassembled WGS sequence"/>
</dbReference>
<keyword evidence="3" id="KW-1185">Reference proteome</keyword>